<keyword evidence="14" id="KW-0472">Membrane</keyword>
<feature type="region of interest" description="Disordered" evidence="27">
    <location>
        <begin position="1"/>
        <end position="21"/>
    </location>
</feature>
<dbReference type="Gene3D" id="3.10.129.10">
    <property type="entry name" value="Hotdog Thioesterase"/>
    <property type="match status" value="1"/>
</dbReference>
<evidence type="ECO:0000259" key="28">
    <source>
        <dbReference type="Pfam" id="PF03061"/>
    </source>
</evidence>
<keyword evidence="6" id="KW-0963">Cytoplasm</keyword>
<evidence type="ECO:0000256" key="21">
    <source>
        <dbReference type="ARBA" id="ARBA00043210"/>
    </source>
</evidence>
<dbReference type="CDD" id="cd03443">
    <property type="entry name" value="PaaI_thioesterase"/>
    <property type="match status" value="1"/>
</dbReference>
<evidence type="ECO:0000256" key="5">
    <source>
        <dbReference type="ARBA" id="ARBA00022475"/>
    </source>
</evidence>
<evidence type="ECO:0000256" key="14">
    <source>
        <dbReference type="ARBA" id="ARBA00023136"/>
    </source>
</evidence>
<evidence type="ECO:0000256" key="27">
    <source>
        <dbReference type="SAM" id="MobiDB-lite"/>
    </source>
</evidence>
<evidence type="ECO:0000256" key="23">
    <source>
        <dbReference type="ARBA" id="ARBA00047734"/>
    </source>
</evidence>
<sequence>MSSPDPANLTNPFKGFHIRTEERSPTDELRIQIAEEVRVVFDELLATSAPVEELERTRVIINQAVSLLKSRPHSHDYEGPAEGSLAPMNSFLDRSPIIGAINPLSVPMRMDIEGDGGSESTVVGHATFPAAYEGPPGCVHGGFIAAYFDEVLGMAQSLSGNPGMTVNLTVDYRAPTPLKQPVVFRGRVVSIDGRKISVAGTLHHGETLCAEAKGLFVSMRPEVFSRLIEIRQAHQAK</sequence>
<evidence type="ECO:0000256" key="6">
    <source>
        <dbReference type="ARBA" id="ARBA00022490"/>
    </source>
</evidence>
<keyword evidence="7" id="KW-0053">Apoptosis</keyword>
<evidence type="ECO:0000256" key="22">
    <source>
        <dbReference type="ARBA" id="ARBA00047588"/>
    </source>
</evidence>
<evidence type="ECO:0000256" key="7">
    <source>
        <dbReference type="ARBA" id="ARBA00022703"/>
    </source>
</evidence>
<comment type="catalytic activity">
    <reaction evidence="24">
        <text>decanoyl-CoA + H2O = decanoate + CoA + H(+)</text>
        <dbReference type="Rhea" id="RHEA:40059"/>
        <dbReference type="ChEBI" id="CHEBI:15377"/>
        <dbReference type="ChEBI" id="CHEBI:15378"/>
        <dbReference type="ChEBI" id="CHEBI:27689"/>
        <dbReference type="ChEBI" id="CHEBI:57287"/>
        <dbReference type="ChEBI" id="CHEBI:61430"/>
    </reaction>
    <physiologicalReaction direction="left-to-right" evidence="24">
        <dbReference type="Rhea" id="RHEA:40060"/>
    </physiologicalReaction>
</comment>
<dbReference type="InterPro" id="IPR052365">
    <property type="entry name" value="THEM4/THEM5_acyl-CoA_thioest"/>
</dbReference>
<comment type="catalytic activity">
    <reaction evidence="16">
        <text>(5Z,8Z,11Z,14Z)-eicosatetraenoyl-CoA + H2O = (5Z,8Z,11Z,14Z)-eicosatetraenoate + CoA + H(+)</text>
        <dbReference type="Rhea" id="RHEA:40151"/>
        <dbReference type="ChEBI" id="CHEBI:15377"/>
        <dbReference type="ChEBI" id="CHEBI:15378"/>
        <dbReference type="ChEBI" id="CHEBI:32395"/>
        <dbReference type="ChEBI" id="CHEBI:57287"/>
        <dbReference type="ChEBI" id="CHEBI:57368"/>
    </reaction>
    <physiologicalReaction direction="left-to-right" evidence="16">
        <dbReference type="Rhea" id="RHEA:40152"/>
    </physiologicalReaction>
</comment>
<evidence type="ECO:0000256" key="20">
    <source>
        <dbReference type="ARBA" id="ARBA00040123"/>
    </source>
</evidence>
<dbReference type="InterPro" id="IPR029069">
    <property type="entry name" value="HotDog_dom_sf"/>
</dbReference>
<comment type="catalytic activity">
    <reaction evidence="23">
        <text>hexadecanoyl-CoA + H2O = hexadecanoate + CoA + H(+)</text>
        <dbReference type="Rhea" id="RHEA:16645"/>
        <dbReference type="ChEBI" id="CHEBI:7896"/>
        <dbReference type="ChEBI" id="CHEBI:15377"/>
        <dbReference type="ChEBI" id="CHEBI:15378"/>
        <dbReference type="ChEBI" id="CHEBI:57287"/>
        <dbReference type="ChEBI" id="CHEBI:57379"/>
        <dbReference type="EC" id="3.1.2.2"/>
    </reaction>
    <physiologicalReaction direction="left-to-right" evidence="23">
        <dbReference type="Rhea" id="RHEA:16646"/>
    </physiologicalReaction>
</comment>
<dbReference type="GO" id="GO:0005743">
    <property type="term" value="C:mitochondrial inner membrane"/>
    <property type="evidence" value="ECO:0007669"/>
    <property type="project" value="UniProtKB-SubCell"/>
</dbReference>
<dbReference type="PANTHER" id="PTHR12418">
    <property type="entry name" value="ACYL-COENZYME A THIOESTERASE THEM4"/>
    <property type="match status" value="1"/>
</dbReference>
<comment type="catalytic activity">
    <reaction evidence="25">
        <text>dodecanoyl-CoA + H2O = dodecanoate + CoA + H(+)</text>
        <dbReference type="Rhea" id="RHEA:30135"/>
        <dbReference type="ChEBI" id="CHEBI:15377"/>
        <dbReference type="ChEBI" id="CHEBI:15378"/>
        <dbReference type="ChEBI" id="CHEBI:18262"/>
        <dbReference type="ChEBI" id="CHEBI:57287"/>
        <dbReference type="ChEBI" id="CHEBI:57375"/>
    </reaction>
    <physiologicalReaction direction="left-to-right" evidence="25">
        <dbReference type="Rhea" id="RHEA:30136"/>
    </physiologicalReaction>
</comment>
<keyword evidence="11" id="KW-0809">Transit peptide</keyword>
<evidence type="ECO:0000256" key="8">
    <source>
        <dbReference type="ARBA" id="ARBA00022792"/>
    </source>
</evidence>
<keyword evidence="13" id="KW-0496">Mitochondrion</keyword>
<name>A0A6J6UQR1_9ZZZZ</name>
<dbReference type="GO" id="GO:0016787">
    <property type="term" value="F:hydrolase activity"/>
    <property type="evidence" value="ECO:0007669"/>
    <property type="project" value="UniProtKB-KW"/>
</dbReference>
<feature type="domain" description="Thioesterase" evidence="28">
    <location>
        <begin position="137"/>
        <end position="207"/>
    </location>
</feature>
<evidence type="ECO:0000256" key="17">
    <source>
        <dbReference type="ARBA" id="ARBA00037002"/>
    </source>
</evidence>
<comment type="catalytic activity">
    <reaction evidence="22">
        <text>octanoyl-CoA + H2O = octanoate + CoA + H(+)</text>
        <dbReference type="Rhea" id="RHEA:30143"/>
        <dbReference type="ChEBI" id="CHEBI:15377"/>
        <dbReference type="ChEBI" id="CHEBI:15378"/>
        <dbReference type="ChEBI" id="CHEBI:25646"/>
        <dbReference type="ChEBI" id="CHEBI:57287"/>
        <dbReference type="ChEBI" id="CHEBI:57386"/>
    </reaction>
    <physiologicalReaction direction="left-to-right" evidence="22">
        <dbReference type="Rhea" id="RHEA:30144"/>
    </physiologicalReaction>
</comment>
<evidence type="ECO:0000256" key="10">
    <source>
        <dbReference type="ARBA" id="ARBA00022832"/>
    </source>
</evidence>
<evidence type="ECO:0000256" key="12">
    <source>
        <dbReference type="ARBA" id="ARBA00023098"/>
    </source>
</evidence>
<dbReference type="GO" id="GO:0006915">
    <property type="term" value="P:apoptotic process"/>
    <property type="evidence" value="ECO:0007669"/>
    <property type="project" value="UniProtKB-KW"/>
</dbReference>
<dbReference type="Pfam" id="PF03061">
    <property type="entry name" value="4HBT"/>
    <property type="match status" value="1"/>
</dbReference>
<evidence type="ECO:0000256" key="15">
    <source>
        <dbReference type="ARBA" id="ARBA00023273"/>
    </source>
</evidence>
<keyword evidence="15" id="KW-0966">Cell projection</keyword>
<protein>
    <recommendedName>
        <fullName evidence="20">Acyl-coenzyme A thioesterase THEM4</fullName>
        <ecNumber evidence="19">3.1.2.2</ecNumber>
    </recommendedName>
    <alternativeName>
        <fullName evidence="21">Thioesterase superfamily member 4</fullName>
    </alternativeName>
</protein>
<evidence type="ECO:0000256" key="3">
    <source>
        <dbReference type="ARBA" id="ARBA00004632"/>
    </source>
</evidence>
<keyword evidence="5" id="KW-1003">Cell membrane</keyword>
<feature type="compositionally biased region" description="Polar residues" evidence="27">
    <location>
        <begin position="1"/>
        <end position="11"/>
    </location>
</feature>
<evidence type="ECO:0000256" key="11">
    <source>
        <dbReference type="ARBA" id="ARBA00022946"/>
    </source>
</evidence>
<evidence type="ECO:0000256" key="19">
    <source>
        <dbReference type="ARBA" id="ARBA00038848"/>
    </source>
</evidence>
<dbReference type="PANTHER" id="PTHR12418:SF19">
    <property type="entry name" value="ACYL-COENZYME A THIOESTERASE THEM4"/>
    <property type="match status" value="1"/>
</dbReference>
<keyword evidence="12" id="KW-0443">Lipid metabolism</keyword>
<evidence type="ECO:0000256" key="25">
    <source>
        <dbReference type="ARBA" id="ARBA00048074"/>
    </source>
</evidence>
<proteinExistence type="inferred from homology"/>
<gene>
    <name evidence="29" type="ORF">UFOPK2855_00740</name>
</gene>
<evidence type="ECO:0000256" key="9">
    <source>
        <dbReference type="ARBA" id="ARBA00022801"/>
    </source>
</evidence>
<dbReference type="InterPro" id="IPR006683">
    <property type="entry name" value="Thioestr_dom"/>
</dbReference>
<evidence type="ECO:0000256" key="13">
    <source>
        <dbReference type="ARBA" id="ARBA00023128"/>
    </source>
</evidence>
<comment type="catalytic activity">
    <reaction evidence="26">
        <text>tetradecanoyl-CoA + H2O = tetradecanoate + CoA + H(+)</text>
        <dbReference type="Rhea" id="RHEA:40119"/>
        <dbReference type="ChEBI" id="CHEBI:15377"/>
        <dbReference type="ChEBI" id="CHEBI:15378"/>
        <dbReference type="ChEBI" id="CHEBI:30807"/>
        <dbReference type="ChEBI" id="CHEBI:57287"/>
        <dbReference type="ChEBI" id="CHEBI:57385"/>
    </reaction>
    <physiologicalReaction direction="left-to-right" evidence="26">
        <dbReference type="Rhea" id="RHEA:40120"/>
    </physiologicalReaction>
</comment>
<comment type="catalytic activity">
    <reaction evidence="17">
        <text>(9Z)-octadecenoyl-CoA + H2O = (9Z)-octadecenoate + CoA + H(+)</text>
        <dbReference type="Rhea" id="RHEA:40139"/>
        <dbReference type="ChEBI" id="CHEBI:15377"/>
        <dbReference type="ChEBI" id="CHEBI:15378"/>
        <dbReference type="ChEBI" id="CHEBI:30823"/>
        <dbReference type="ChEBI" id="CHEBI:57287"/>
        <dbReference type="ChEBI" id="CHEBI:57387"/>
    </reaction>
    <physiologicalReaction direction="left-to-right" evidence="17">
        <dbReference type="Rhea" id="RHEA:40140"/>
    </physiologicalReaction>
</comment>
<evidence type="ECO:0000256" key="26">
    <source>
        <dbReference type="ARBA" id="ARBA00048180"/>
    </source>
</evidence>
<dbReference type="EMBL" id="CAEZZK010000132">
    <property type="protein sequence ID" value="CAB4762331.1"/>
    <property type="molecule type" value="Genomic_DNA"/>
</dbReference>
<comment type="subcellular location">
    <subcellularLocation>
        <location evidence="3">Cell projection</location>
        <location evidence="3">Ruffle membrane</location>
    </subcellularLocation>
    <subcellularLocation>
        <location evidence="1">Cytoplasm</location>
    </subcellularLocation>
    <subcellularLocation>
        <location evidence="4">Mitochondrion inner membrane</location>
        <topology evidence="4">Peripheral membrane protein</topology>
    </subcellularLocation>
    <subcellularLocation>
        <location evidence="2">Mitochondrion intermembrane space</location>
    </subcellularLocation>
</comment>
<keyword evidence="8" id="KW-0999">Mitochondrion inner membrane</keyword>
<dbReference type="SUPFAM" id="SSF54637">
    <property type="entry name" value="Thioesterase/thiol ester dehydrase-isomerase"/>
    <property type="match status" value="1"/>
</dbReference>
<evidence type="ECO:0000256" key="2">
    <source>
        <dbReference type="ARBA" id="ARBA00004569"/>
    </source>
</evidence>
<keyword evidence="9" id="KW-0378">Hydrolase</keyword>
<evidence type="ECO:0000256" key="4">
    <source>
        <dbReference type="ARBA" id="ARBA00004637"/>
    </source>
</evidence>
<dbReference type="GO" id="GO:0005758">
    <property type="term" value="C:mitochondrial intermembrane space"/>
    <property type="evidence" value="ECO:0007669"/>
    <property type="project" value="UniProtKB-SubCell"/>
</dbReference>
<dbReference type="AlphaFoldDB" id="A0A6J6UQR1"/>
<comment type="similarity">
    <text evidence="18">Belongs to the THEM4/THEM5 thioesterase family.</text>
</comment>
<keyword evidence="10" id="KW-0276">Fatty acid metabolism</keyword>
<dbReference type="EC" id="3.1.2.2" evidence="19"/>
<dbReference type="GO" id="GO:0032587">
    <property type="term" value="C:ruffle membrane"/>
    <property type="evidence" value="ECO:0007669"/>
    <property type="project" value="UniProtKB-SubCell"/>
</dbReference>
<evidence type="ECO:0000256" key="1">
    <source>
        <dbReference type="ARBA" id="ARBA00004496"/>
    </source>
</evidence>
<organism evidence="29">
    <name type="scientific">freshwater metagenome</name>
    <dbReference type="NCBI Taxonomy" id="449393"/>
    <lineage>
        <taxon>unclassified sequences</taxon>
        <taxon>metagenomes</taxon>
        <taxon>ecological metagenomes</taxon>
    </lineage>
</organism>
<evidence type="ECO:0000313" key="29">
    <source>
        <dbReference type="EMBL" id="CAB4762331.1"/>
    </source>
</evidence>
<accession>A0A6J6UQR1</accession>
<evidence type="ECO:0000256" key="16">
    <source>
        <dbReference type="ARBA" id="ARBA00035852"/>
    </source>
</evidence>
<evidence type="ECO:0000256" key="24">
    <source>
        <dbReference type="ARBA" id="ARBA00047969"/>
    </source>
</evidence>
<dbReference type="GO" id="GO:0006631">
    <property type="term" value="P:fatty acid metabolic process"/>
    <property type="evidence" value="ECO:0007669"/>
    <property type="project" value="UniProtKB-KW"/>
</dbReference>
<reference evidence="29" key="1">
    <citation type="submission" date="2020-05" db="EMBL/GenBank/DDBJ databases">
        <authorList>
            <person name="Chiriac C."/>
            <person name="Salcher M."/>
            <person name="Ghai R."/>
            <person name="Kavagutti S V."/>
        </authorList>
    </citation>
    <scope>NUCLEOTIDE SEQUENCE</scope>
</reference>
<evidence type="ECO:0000256" key="18">
    <source>
        <dbReference type="ARBA" id="ARBA00038456"/>
    </source>
</evidence>